<organism evidence="15 16">
    <name type="scientific">Algoriphagus boseongensis</name>
    <dbReference type="NCBI Taxonomy" id="1442587"/>
    <lineage>
        <taxon>Bacteria</taxon>
        <taxon>Pseudomonadati</taxon>
        <taxon>Bacteroidota</taxon>
        <taxon>Cytophagia</taxon>
        <taxon>Cytophagales</taxon>
        <taxon>Cyclobacteriaceae</taxon>
        <taxon>Algoriphagus</taxon>
    </lineage>
</organism>
<evidence type="ECO:0000256" key="10">
    <source>
        <dbReference type="ARBA" id="ARBA00022801"/>
    </source>
</evidence>
<dbReference type="AlphaFoldDB" id="A0A4R6T6N7"/>
<comment type="similarity">
    <text evidence="4">Belongs to the metallo-beta-lactamase superfamily. Class-B beta-lactamase family.</text>
</comment>
<evidence type="ECO:0000256" key="12">
    <source>
        <dbReference type="ARBA" id="ARBA00023251"/>
    </source>
</evidence>
<dbReference type="NCBIfam" id="NF033088">
    <property type="entry name" value="bla_subclass_B1"/>
    <property type="match status" value="1"/>
</dbReference>
<protein>
    <recommendedName>
        <fullName evidence="6">beta-lactamase</fullName>
        <ecNumber evidence="6">3.5.2.6</ecNumber>
    </recommendedName>
</protein>
<evidence type="ECO:0000313" key="16">
    <source>
        <dbReference type="Proteomes" id="UP000294535"/>
    </source>
</evidence>
<accession>A0A4R6T6N7</accession>
<keyword evidence="10" id="KW-0378">Hydrolase</keyword>
<evidence type="ECO:0000259" key="14">
    <source>
        <dbReference type="SMART" id="SM00849"/>
    </source>
</evidence>
<dbReference type="InterPro" id="IPR050855">
    <property type="entry name" value="NDM-1-like"/>
</dbReference>
<keyword evidence="9" id="KW-0574">Periplasm</keyword>
<dbReference type="Gene3D" id="3.60.15.10">
    <property type="entry name" value="Ribonuclease Z/Hydroxyacylglutathione hydrolase-like"/>
    <property type="match status" value="1"/>
</dbReference>
<comment type="cofactor">
    <cofactor evidence="2">
        <name>Zn(2+)</name>
        <dbReference type="ChEBI" id="CHEBI:29105"/>
    </cofactor>
</comment>
<comment type="subcellular location">
    <subcellularLocation>
        <location evidence="3">Periplasm</location>
    </subcellularLocation>
</comment>
<evidence type="ECO:0000256" key="11">
    <source>
        <dbReference type="ARBA" id="ARBA00022833"/>
    </source>
</evidence>
<evidence type="ECO:0000256" key="1">
    <source>
        <dbReference type="ARBA" id="ARBA00001526"/>
    </source>
</evidence>
<dbReference type="InterPro" id="IPR036866">
    <property type="entry name" value="RibonucZ/Hydroxyglut_hydro"/>
</dbReference>
<feature type="domain" description="Metallo-beta-lactamase" evidence="14">
    <location>
        <begin position="50"/>
        <end position="220"/>
    </location>
</feature>
<dbReference type="OrthoDB" id="9769598at2"/>
<reference evidence="15 16" key="1">
    <citation type="submission" date="2019-03" db="EMBL/GenBank/DDBJ databases">
        <title>Genomic Encyclopedia of Type Strains, Phase III (KMG-III): the genomes of soil and plant-associated and newly described type strains.</title>
        <authorList>
            <person name="Whitman W."/>
        </authorList>
    </citation>
    <scope>NUCLEOTIDE SEQUENCE [LARGE SCALE GENOMIC DNA]</scope>
    <source>
        <strain evidence="15 16">CECT 8446</strain>
    </source>
</reference>
<dbReference type="Proteomes" id="UP000294535">
    <property type="component" value="Unassembled WGS sequence"/>
</dbReference>
<evidence type="ECO:0000256" key="5">
    <source>
        <dbReference type="ARBA" id="ARBA00011245"/>
    </source>
</evidence>
<evidence type="ECO:0000256" key="6">
    <source>
        <dbReference type="ARBA" id="ARBA00012865"/>
    </source>
</evidence>
<comment type="catalytic activity">
    <reaction evidence="1">
        <text>a beta-lactam + H2O = a substituted beta-amino acid</text>
        <dbReference type="Rhea" id="RHEA:20401"/>
        <dbReference type="ChEBI" id="CHEBI:15377"/>
        <dbReference type="ChEBI" id="CHEBI:35627"/>
        <dbReference type="ChEBI" id="CHEBI:140347"/>
        <dbReference type="EC" id="3.5.2.6"/>
    </reaction>
</comment>
<evidence type="ECO:0000256" key="13">
    <source>
        <dbReference type="SAM" id="SignalP"/>
    </source>
</evidence>
<dbReference type="NCBIfam" id="NF012229">
    <property type="entry name" value="bla_class_B_core"/>
    <property type="match status" value="1"/>
</dbReference>
<evidence type="ECO:0000256" key="4">
    <source>
        <dbReference type="ARBA" id="ARBA00005250"/>
    </source>
</evidence>
<comment type="caution">
    <text evidence="15">The sequence shown here is derived from an EMBL/GenBank/DDBJ whole genome shotgun (WGS) entry which is preliminary data.</text>
</comment>
<dbReference type="PANTHER" id="PTHR42951:SF4">
    <property type="entry name" value="ACYL-COENZYME A THIOESTERASE MBLAC2"/>
    <property type="match status" value="1"/>
</dbReference>
<dbReference type="SMART" id="SM00849">
    <property type="entry name" value="Lactamase_B"/>
    <property type="match status" value="1"/>
</dbReference>
<dbReference type="RefSeq" id="WP_133556712.1">
    <property type="nucleotide sequence ID" value="NZ_SNYF01000007.1"/>
</dbReference>
<evidence type="ECO:0000313" key="15">
    <source>
        <dbReference type="EMBL" id="TDQ16628.1"/>
    </source>
</evidence>
<keyword evidence="16" id="KW-1185">Reference proteome</keyword>
<dbReference type="EMBL" id="SNYF01000007">
    <property type="protein sequence ID" value="TDQ16628.1"/>
    <property type="molecule type" value="Genomic_DNA"/>
</dbReference>
<feature type="chain" id="PRO_5020394345" description="beta-lactamase" evidence="13">
    <location>
        <begin position="22"/>
        <end position="250"/>
    </location>
</feature>
<sequence length="250" mass="28860">MRTFCSAFFLLFLGNSFFLQAQEEKLKITQLQGDFYLYTTYSTYEGNAIPAHGLYLLTEEGAVLLDTPWDTTQFQPLLDSIWTKHQQKVKLCIATHWHSDRTAGLEYYRQQGIQTYTTELTDQLSKQNGQKRAEHMIRQDTVFQVGSYAFETFYPGEGHTKDNLVLWFGEEKILYGGCLIKGTDAKNLGYMGDANPLDYWATLQNVKEKYPNPSWIILSHSTYDQGESLDHSIDLARKLKKKTKVMKTMD</sequence>
<dbReference type="GO" id="GO:0017001">
    <property type="term" value="P:antibiotic catabolic process"/>
    <property type="evidence" value="ECO:0007669"/>
    <property type="project" value="UniProtKB-ARBA"/>
</dbReference>
<evidence type="ECO:0000256" key="2">
    <source>
        <dbReference type="ARBA" id="ARBA00001947"/>
    </source>
</evidence>
<dbReference type="Pfam" id="PF00753">
    <property type="entry name" value="Lactamase_B"/>
    <property type="match status" value="1"/>
</dbReference>
<dbReference type="InterPro" id="IPR001279">
    <property type="entry name" value="Metallo-B-lactamas"/>
</dbReference>
<dbReference type="SUPFAM" id="SSF56281">
    <property type="entry name" value="Metallo-hydrolase/oxidoreductase"/>
    <property type="match status" value="1"/>
</dbReference>
<name>A0A4R6T6N7_9BACT</name>
<gene>
    <name evidence="15" type="ORF">DFQ04_2750</name>
</gene>
<evidence type="ECO:0000256" key="7">
    <source>
        <dbReference type="ARBA" id="ARBA00022723"/>
    </source>
</evidence>
<keyword evidence="8 13" id="KW-0732">Signal</keyword>
<evidence type="ECO:0000256" key="3">
    <source>
        <dbReference type="ARBA" id="ARBA00004418"/>
    </source>
</evidence>
<dbReference type="PANTHER" id="PTHR42951">
    <property type="entry name" value="METALLO-BETA-LACTAMASE DOMAIN-CONTAINING"/>
    <property type="match status" value="1"/>
</dbReference>
<feature type="signal peptide" evidence="13">
    <location>
        <begin position="1"/>
        <end position="21"/>
    </location>
</feature>
<evidence type="ECO:0000256" key="9">
    <source>
        <dbReference type="ARBA" id="ARBA00022764"/>
    </source>
</evidence>
<evidence type="ECO:0000256" key="8">
    <source>
        <dbReference type="ARBA" id="ARBA00022729"/>
    </source>
</evidence>
<dbReference type="InterPro" id="IPR058199">
    <property type="entry name" value="BlaB//VIM/IMP-1"/>
</dbReference>
<proteinExistence type="inferred from homology"/>
<dbReference type="EC" id="3.5.2.6" evidence="6"/>
<keyword evidence="11" id="KW-0862">Zinc</keyword>
<comment type="subunit">
    <text evidence="5">Monomer.</text>
</comment>
<keyword evidence="12" id="KW-0046">Antibiotic resistance</keyword>
<keyword evidence="7" id="KW-0479">Metal-binding</keyword>